<dbReference type="InterPro" id="IPR022791">
    <property type="entry name" value="L-PG_synthase/AglD"/>
</dbReference>
<dbReference type="RefSeq" id="WP_169739602.1">
    <property type="nucleotide sequence ID" value="NZ_BSTI01000009.1"/>
</dbReference>
<dbReference type="Proteomes" id="UP001165136">
    <property type="component" value="Unassembled WGS sequence"/>
</dbReference>
<evidence type="ECO:0000256" key="4">
    <source>
        <dbReference type="ARBA" id="ARBA00022989"/>
    </source>
</evidence>
<feature type="transmembrane region" description="Helical" evidence="6">
    <location>
        <begin position="175"/>
        <end position="196"/>
    </location>
</feature>
<organism evidence="7 8">
    <name type="scientific">Amycolatopsis taiwanensis</name>
    <dbReference type="NCBI Taxonomy" id="342230"/>
    <lineage>
        <taxon>Bacteria</taxon>
        <taxon>Bacillati</taxon>
        <taxon>Actinomycetota</taxon>
        <taxon>Actinomycetes</taxon>
        <taxon>Pseudonocardiales</taxon>
        <taxon>Pseudonocardiaceae</taxon>
        <taxon>Amycolatopsis</taxon>
    </lineage>
</organism>
<feature type="transmembrane region" description="Helical" evidence="6">
    <location>
        <begin position="145"/>
        <end position="169"/>
    </location>
</feature>
<comment type="caution">
    <text evidence="7">The sequence shown here is derived from an EMBL/GenBank/DDBJ whole genome shotgun (WGS) entry which is preliminary data.</text>
</comment>
<evidence type="ECO:0000256" key="3">
    <source>
        <dbReference type="ARBA" id="ARBA00022692"/>
    </source>
</evidence>
<accession>A0A9W6VHX6</accession>
<sequence>MSGSDSERTAGAAPKLREVLRTVRRPKWRLIADWVLAAAGVGIAVWRLAPTLATVGESGRRLAELRWGWVGVALVAAVLSLVAYGELHRHMLAAGGTRLGFGTVQAVNFIGNSIAQTVPSAGSTAGVAYTVAAFRIRGVDTGLSLWASVLAALVTAVVLVVLGPLALAYDGLIPLAAGWALFAVLAPAVWVAWLVLRRPKSLHWIAHAVTAVGRHLPVVRNAKWVAGGSRQADAVSERIALLRPTFAQWSGFFGIALVSWGLDYLTVAACVAATTGAVPWTAVAAGYLAVQASIMLQVTPAGAGPAEAGLLAALVAGGLSEPSAAVAVVLFRSITWPILAFAGWLVFLGTAWKRATRE</sequence>
<name>A0A9W6VHX6_9PSEU</name>
<evidence type="ECO:0000256" key="2">
    <source>
        <dbReference type="ARBA" id="ARBA00022475"/>
    </source>
</evidence>
<dbReference type="EMBL" id="BSTI01000009">
    <property type="protein sequence ID" value="GLY67794.1"/>
    <property type="molecule type" value="Genomic_DNA"/>
</dbReference>
<dbReference type="PANTHER" id="PTHR39087:SF2">
    <property type="entry name" value="UPF0104 MEMBRANE PROTEIN MJ1595"/>
    <property type="match status" value="1"/>
</dbReference>
<reference evidence="7" key="1">
    <citation type="submission" date="2023-03" db="EMBL/GenBank/DDBJ databases">
        <title>Amycolatopsis taiwanensis NBRC 103393.</title>
        <authorList>
            <person name="Ichikawa N."/>
            <person name="Sato H."/>
            <person name="Tonouchi N."/>
        </authorList>
    </citation>
    <scope>NUCLEOTIDE SEQUENCE</scope>
    <source>
        <strain evidence="7">NBRC 103393</strain>
    </source>
</reference>
<comment type="subcellular location">
    <subcellularLocation>
        <location evidence="1">Cell membrane</location>
        <topology evidence="1">Multi-pass membrane protein</topology>
    </subcellularLocation>
</comment>
<feature type="transmembrane region" description="Helical" evidence="6">
    <location>
        <begin position="334"/>
        <end position="352"/>
    </location>
</feature>
<evidence type="ECO:0008006" key="9">
    <source>
        <dbReference type="Google" id="ProtNLM"/>
    </source>
</evidence>
<evidence type="ECO:0000313" key="8">
    <source>
        <dbReference type="Proteomes" id="UP001165136"/>
    </source>
</evidence>
<feature type="transmembrane region" description="Helical" evidence="6">
    <location>
        <begin position="69"/>
        <end position="87"/>
    </location>
</feature>
<evidence type="ECO:0000256" key="6">
    <source>
        <dbReference type="SAM" id="Phobius"/>
    </source>
</evidence>
<dbReference type="AlphaFoldDB" id="A0A9W6VHX6"/>
<evidence type="ECO:0000256" key="5">
    <source>
        <dbReference type="ARBA" id="ARBA00023136"/>
    </source>
</evidence>
<keyword evidence="8" id="KW-1185">Reference proteome</keyword>
<keyword evidence="2" id="KW-1003">Cell membrane</keyword>
<feature type="transmembrane region" description="Helical" evidence="6">
    <location>
        <begin position="246"/>
        <end position="265"/>
    </location>
</feature>
<keyword evidence="5 6" id="KW-0472">Membrane</keyword>
<protein>
    <recommendedName>
        <fullName evidence="9">Flippase-like domain-containing protein</fullName>
    </recommendedName>
</protein>
<evidence type="ECO:0000256" key="1">
    <source>
        <dbReference type="ARBA" id="ARBA00004651"/>
    </source>
</evidence>
<keyword evidence="3 6" id="KW-0812">Transmembrane</keyword>
<evidence type="ECO:0000313" key="7">
    <source>
        <dbReference type="EMBL" id="GLY67794.1"/>
    </source>
</evidence>
<dbReference type="GO" id="GO:0005886">
    <property type="term" value="C:plasma membrane"/>
    <property type="evidence" value="ECO:0007669"/>
    <property type="project" value="UniProtKB-SubCell"/>
</dbReference>
<proteinExistence type="predicted"/>
<feature type="transmembrane region" description="Helical" evidence="6">
    <location>
        <begin position="30"/>
        <end position="49"/>
    </location>
</feature>
<dbReference type="Pfam" id="PF03706">
    <property type="entry name" value="LPG_synthase_TM"/>
    <property type="match status" value="1"/>
</dbReference>
<dbReference type="PANTHER" id="PTHR39087">
    <property type="entry name" value="UPF0104 MEMBRANE PROTEIN MJ1595"/>
    <property type="match status" value="1"/>
</dbReference>
<gene>
    <name evidence="7" type="ORF">Atai01_44130</name>
</gene>
<keyword evidence="4 6" id="KW-1133">Transmembrane helix</keyword>